<comment type="caution">
    <text evidence="2">The sequence shown here is derived from an EMBL/GenBank/DDBJ whole genome shotgun (WGS) entry which is preliminary data.</text>
</comment>
<dbReference type="Proteomes" id="UP000626109">
    <property type="component" value="Unassembled WGS sequence"/>
</dbReference>
<proteinExistence type="predicted"/>
<dbReference type="AlphaFoldDB" id="A0A813L8R9"/>
<organism evidence="2 3">
    <name type="scientific">Polarella glacialis</name>
    <name type="common">Dinoflagellate</name>
    <dbReference type="NCBI Taxonomy" id="89957"/>
    <lineage>
        <taxon>Eukaryota</taxon>
        <taxon>Sar</taxon>
        <taxon>Alveolata</taxon>
        <taxon>Dinophyceae</taxon>
        <taxon>Suessiales</taxon>
        <taxon>Suessiaceae</taxon>
        <taxon>Polarella</taxon>
    </lineage>
</organism>
<sequence length="422" mass="44890">MLWTWACESYGGLAVALLWFTEWLGAQDYTNMRPTQSSVHAMHARVWRFSKIGISLASLFLLARAFLQGSAPMPSRAAQHQSERGFRSVSQALLSGVTHDLTKTLRLGARHICHRSGKATIEFLVAVSRRSGTHVTCPETTTLPEQSPGHQLPACTCYEPCLHNSSHMQCINPTICASPTYTGDAGSLSFRICSELTRLQRFTVSLLLRSQNEGTCEYGTCRWLCPARPRRTCLQELPSRANIHSAKSASCANIAALLVDGQRLLCSSRNLHGSDRGSTCWVVTPQAQLMLGSCETDAIDAGRSGAGGVPDALAVAQFGLSTGISSGGAVARLAEQSIAVASLFAAASLPTALGGCRPLAMPAAGTSYVAAIRRSFPSQTSNGFATAVLQRPLGLQLFMAKCRALKAADDGSRSALACEVSA</sequence>
<keyword evidence="1" id="KW-0812">Transmembrane</keyword>
<keyword evidence="1" id="KW-1133">Transmembrane helix</keyword>
<protein>
    <submittedName>
        <fullName evidence="2">Uncharacterized protein</fullName>
    </submittedName>
</protein>
<feature type="transmembrane region" description="Helical" evidence="1">
    <location>
        <begin position="46"/>
        <end position="67"/>
    </location>
</feature>
<evidence type="ECO:0000313" key="3">
    <source>
        <dbReference type="Proteomes" id="UP000626109"/>
    </source>
</evidence>
<keyword evidence="1" id="KW-0472">Membrane</keyword>
<dbReference type="EMBL" id="CAJNNW010035012">
    <property type="protein sequence ID" value="CAE8725196.1"/>
    <property type="molecule type" value="Genomic_DNA"/>
</dbReference>
<evidence type="ECO:0000313" key="2">
    <source>
        <dbReference type="EMBL" id="CAE8725196.1"/>
    </source>
</evidence>
<accession>A0A813L8R9</accession>
<gene>
    <name evidence="2" type="ORF">PGLA2088_LOCUS44022</name>
</gene>
<feature type="transmembrane region" description="Helical" evidence="1">
    <location>
        <begin position="7"/>
        <end position="26"/>
    </location>
</feature>
<name>A0A813L8R9_POLGL</name>
<reference evidence="2" key="1">
    <citation type="submission" date="2021-02" db="EMBL/GenBank/DDBJ databases">
        <authorList>
            <person name="Dougan E. K."/>
            <person name="Rhodes N."/>
            <person name="Thang M."/>
            <person name="Chan C."/>
        </authorList>
    </citation>
    <scope>NUCLEOTIDE SEQUENCE</scope>
</reference>
<evidence type="ECO:0000256" key="1">
    <source>
        <dbReference type="SAM" id="Phobius"/>
    </source>
</evidence>